<organism evidence="2 3">
    <name type="scientific">Pseudomonas hamedanensis</name>
    <dbReference type="NCBI Taxonomy" id="2745504"/>
    <lineage>
        <taxon>Bacteria</taxon>
        <taxon>Pseudomonadati</taxon>
        <taxon>Pseudomonadota</taxon>
        <taxon>Gammaproteobacteria</taxon>
        <taxon>Pseudomonadales</taxon>
        <taxon>Pseudomonadaceae</taxon>
        <taxon>Pseudomonas</taxon>
    </lineage>
</organism>
<gene>
    <name evidence="2" type="ORF">HU739_003470</name>
</gene>
<dbReference type="Proteomes" id="UP000631521">
    <property type="component" value="Chromosome"/>
</dbReference>
<evidence type="ECO:0008006" key="4">
    <source>
        <dbReference type="Google" id="ProtNLM"/>
    </source>
</evidence>
<dbReference type="PROSITE" id="PS51257">
    <property type="entry name" value="PROKAR_LIPOPROTEIN"/>
    <property type="match status" value="1"/>
</dbReference>
<feature type="signal peptide" evidence="1">
    <location>
        <begin position="1"/>
        <end position="21"/>
    </location>
</feature>
<keyword evidence="3" id="KW-1185">Reference proteome</keyword>
<dbReference type="RefSeq" id="WP_186546360.1">
    <property type="nucleotide sequence ID" value="NZ_CP077091.1"/>
</dbReference>
<evidence type="ECO:0000313" key="3">
    <source>
        <dbReference type="Proteomes" id="UP000631521"/>
    </source>
</evidence>
<dbReference type="AlphaFoldDB" id="A0A9E6THW4"/>
<accession>A0A9E6THW4</accession>
<dbReference type="KEGG" id="phv:HU739_003470"/>
<proteinExistence type="predicted"/>
<reference evidence="2 3" key="2">
    <citation type="journal article" date="2021" name="Microorganisms">
        <title>The Ever-Expanding Pseudomonas Genus: Description of 43 New Species and Partition of the Pseudomonas putida Group.</title>
        <authorList>
            <person name="Girard L."/>
            <person name="Lood C."/>
            <person name="Hofte M."/>
            <person name="Vandamme P."/>
            <person name="Rokni-Zadeh H."/>
            <person name="van Noort V."/>
            <person name="Lavigne R."/>
            <person name="De Mot R."/>
        </authorList>
    </citation>
    <scope>NUCLEOTIDE SEQUENCE [LARGE SCALE GENOMIC DNA]</scope>
    <source>
        <strain evidence="2 3">SWRI65</strain>
    </source>
</reference>
<protein>
    <recommendedName>
        <fullName evidence="4">Lipoprotein</fullName>
    </recommendedName>
</protein>
<dbReference type="EMBL" id="CP077091">
    <property type="protein sequence ID" value="QXI18068.1"/>
    <property type="molecule type" value="Genomic_DNA"/>
</dbReference>
<sequence>MTKKTLLPLFALLLVGGCATSQPTYLKNGEQGLSIDCSGEANSWAMCYEKADASCAGTGYRIVGTDGTPAPAESDKTLGVDVGNYKNRSVVVVCK</sequence>
<reference evidence="2 3" key="1">
    <citation type="journal article" date="2020" name="Microorganisms">
        <title>Reliable Identification of Environmental Pseudomonas Isolates Using the rpoD Gene.</title>
        <authorList>
            <consortium name="The Broad Institute Genome Sequencing Platform"/>
            <person name="Girard L."/>
            <person name="Lood C."/>
            <person name="Rokni-Zadeh H."/>
            <person name="van Noort V."/>
            <person name="Lavigne R."/>
            <person name="De Mot R."/>
        </authorList>
    </citation>
    <scope>NUCLEOTIDE SEQUENCE [LARGE SCALE GENOMIC DNA]</scope>
    <source>
        <strain evidence="2 3">SWRI65</strain>
    </source>
</reference>
<feature type="chain" id="PRO_5039726495" description="Lipoprotein" evidence="1">
    <location>
        <begin position="22"/>
        <end position="95"/>
    </location>
</feature>
<keyword evidence="1" id="KW-0732">Signal</keyword>
<evidence type="ECO:0000313" key="2">
    <source>
        <dbReference type="EMBL" id="QXI18068.1"/>
    </source>
</evidence>
<name>A0A9E6THW4_9PSED</name>
<evidence type="ECO:0000256" key="1">
    <source>
        <dbReference type="SAM" id="SignalP"/>
    </source>
</evidence>